<dbReference type="AlphaFoldDB" id="A0A1G9YFS1"/>
<dbReference type="PANTHER" id="PTHR18964">
    <property type="entry name" value="ROK (REPRESSOR, ORF, KINASE) FAMILY"/>
    <property type="match status" value="1"/>
</dbReference>
<sequence length="395" mass="44329">MLTTEKLTTTDVKKINKNRVFRLIHFSGKVARQEISDALRLSLPTVNQNLKYLFNEDLIEYAGNFESTGGRKAQVIMVKGSSKLAISVNITANEIVAYLVDLRGVVIDEIKLSVNIVNNDFEADIASLVNNLISKNNIIKENVLGVGITVPGIFDNDNKIILSAPTMGLKNYEVKNLTKNIDFKTIVVNDAKAYAFANYWKNKQREAAGLITVRNFDEKKLMDNDFSSIYLMLNEGVGGAFIDGETIRKGIHNRAGEFGHMTIYPGGEKCYCGKRGCYESYVSARVLSTKLGVSLDTFFRKLKEHDREYSKVFDKYLDDLAVGINNLFLMNDSNICLCGEVATYLKDYEEDLKRRLIDYCAFDTDASYLQFTTCSESEAKVGAAFMFLIDFIASI</sequence>
<dbReference type="EMBL" id="FNHZ01000005">
    <property type="protein sequence ID" value="SDN07406.1"/>
    <property type="molecule type" value="Genomic_DNA"/>
</dbReference>
<dbReference type="PROSITE" id="PS01125">
    <property type="entry name" value="ROK"/>
    <property type="match status" value="1"/>
</dbReference>
<keyword evidence="3" id="KW-0859">Xylose metabolism</keyword>
<dbReference type="Proteomes" id="UP000187651">
    <property type="component" value="Unassembled WGS sequence"/>
</dbReference>
<dbReference type="Gene3D" id="3.30.420.40">
    <property type="match status" value="2"/>
</dbReference>
<proteinExistence type="inferred from homology"/>
<dbReference type="Pfam" id="PF00480">
    <property type="entry name" value="ROK"/>
    <property type="match status" value="2"/>
</dbReference>
<dbReference type="InterPro" id="IPR049874">
    <property type="entry name" value="ROK_cs"/>
</dbReference>
<evidence type="ECO:0000256" key="1">
    <source>
        <dbReference type="ARBA" id="ARBA00002486"/>
    </source>
</evidence>
<dbReference type="SUPFAM" id="SSF53067">
    <property type="entry name" value="Actin-like ATPase domain"/>
    <property type="match status" value="1"/>
</dbReference>
<dbReference type="Gene3D" id="1.10.10.10">
    <property type="entry name" value="Winged helix-like DNA-binding domain superfamily/Winged helix DNA-binding domain"/>
    <property type="match status" value="1"/>
</dbReference>
<evidence type="ECO:0000313" key="5">
    <source>
        <dbReference type="Proteomes" id="UP000187651"/>
    </source>
</evidence>
<protein>
    <submittedName>
        <fullName evidence="4">Transcriptional regulator, MarR family</fullName>
    </submittedName>
</protein>
<dbReference type="GO" id="GO:0042732">
    <property type="term" value="P:D-xylose metabolic process"/>
    <property type="evidence" value="ECO:0007669"/>
    <property type="project" value="UniProtKB-KW"/>
</dbReference>
<evidence type="ECO:0000313" key="4">
    <source>
        <dbReference type="EMBL" id="SDN07406.1"/>
    </source>
</evidence>
<comment type="similarity">
    <text evidence="2">Belongs to the ROK (NagC/XylR) family.</text>
</comment>
<evidence type="ECO:0000256" key="2">
    <source>
        <dbReference type="ARBA" id="ARBA00006479"/>
    </source>
</evidence>
<reference evidence="5" key="1">
    <citation type="submission" date="2016-10" db="EMBL/GenBank/DDBJ databases">
        <authorList>
            <person name="Varghese N."/>
            <person name="Submissions S."/>
        </authorList>
    </citation>
    <scope>NUCLEOTIDE SEQUENCE [LARGE SCALE GENOMIC DNA]</scope>
    <source>
        <strain evidence="5">M83</strain>
    </source>
</reference>
<accession>A0A1G9YFS1</accession>
<dbReference type="InterPro" id="IPR000600">
    <property type="entry name" value="ROK"/>
</dbReference>
<dbReference type="InterPro" id="IPR043129">
    <property type="entry name" value="ATPase_NBD"/>
</dbReference>
<organism evidence="4 5">
    <name type="scientific">Lachnospira pectinoschiza</name>
    <dbReference type="NCBI Taxonomy" id="28052"/>
    <lineage>
        <taxon>Bacteria</taxon>
        <taxon>Bacillati</taxon>
        <taxon>Bacillota</taxon>
        <taxon>Clostridia</taxon>
        <taxon>Lachnospirales</taxon>
        <taxon>Lachnospiraceae</taxon>
        <taxon>Lachnospira</taxon>
    </lineage>
</organism>
<dbReference type="OrthoDB" id="9796533at2"/>
<dbReference type="InterPro" id="IPR036388">
    <property type="entry name" value="WH-like_DNA-bd_sf"/>
</dbReference>
<keyword evidence="5" id="KW-1185">Reference proteome</keyword>
<keyword evidence="3" id="KW-0119">Carbohydrate metabolism</keyword>
<gene>
    <name evidence="4" type="ORF">SAMN05216544_1806</name>
</gene>
<evidence type="ECO:0000256" key="3">
    <source>
        <dbReference type="ARBA" id="ARBA00022629"/>
    </source>
</evidence>
<dbReference type="SUPFAM" id="SSF46785">
    <property type="entry name" value="Winged helix' DNA-binding domain"/>
    <property type="match status" value="1"/>
</dbReference>
<comment type="function">
    <text evidence="1">Transcriptional repressor of xylose-utilizing enzymes.</text>
</comment>
<dbReference type="RefSeq" id="WP_074521852.1">
    <property type="nucleotide sequence ID" value="NZ_FNHZ01000005.1"/>
</dbReference>
<name>A0A1G9YFS1_9FIRM</name>
<dbReference type="InterPro" id="IPR036390">
    <property type="entry name" value="WH_DNA-bd_sf"/>
</dbReference>
<dbReference type="PANTHER" id="PTHR18964:SF149">
    <property type="entry name" value="BIFUNCTIONAL UDP-N-ACETYLGLUCOSAMINE 2-EPIMERASE_N-ACETYLMANNOSAMINE KINASE"/>
    <property type="match status" value="1"/>
</dbReference>